<protein>
    <submittedName>
        <fullName evidence="1">Uncharacterized protein</fullName>
    </submittedName>
</protein>
<dbReference type="EMBL" id="MT631435">
    <property type="protein sequence ID" value="QNO50442.1"/>
    <property type="molecule type" value="Genomic_DNA"/>
</dbReference>
<name>A0A7G9YR08_9EURY</name>
<dbReference type="AlphaFoldDB" id="A0A7G9YR08"/>
<accession>A0A7G9YR08</accession>
<organism evidence="1">
    <name type="scientific">Candidatus Methanogaster sp. ANME-2c ERB4</name>
    <dbReference type="NCBI Taxonomy" id="2759911"/>
    <lineage>
        <taxon>Archaea</taxon>
        <taxon>Methanobacteriati</taxon>
        <taxon>Methanobacteriota</taxon>
        <taxon>Stenosarchaea group</taxon>
        <taxon>Methanomicrobia</taxon>
        <taxon>Methanosarcinales</taxon>
        <taxon>ANME-2 cluster</taxon>
        <taxon>Candidatus Methanogasteraceae</taxon>
        <taxon>Candidatus Methanogaster</taxon>
    </lineage>
</organism>
<sequence length="54" mass="5669">MPDHGDAEGVMPASLLCFRGLGSRVPGGDARCDEDFGAIIWLSGILSCSEMTLN</sequence>
<proteinExistence type="predicted"/>
<gene>
    <name evidence="1" type="ORF">BPCBKEJI_00020</name>
</gene>
<reference evidence="1" key="1">
    <citation type="submission" date="2020-06" db="EMBL/GenBank/DDBJ databases">
        <title>Unique genomic features of the anaerobic methanotrophic archaea.</title>
        <authorList>
            <person name="Chadwick G.L."/>
            <person name="Skennerton C.T."/>
            <person name="Laso-Perez R."/>
            <person name="Leu A.O."/>
            <person name="Speth D.R."/>
            <person name="Yu H."/>
            <person name="Morgan-Lang C."/>
            <person name="Hatzenpichler R."/>
            <person name="Goudeau D."/>
            <person name="Malmstrom R."/>
            <person name="Brazelton W.J."/>
            <person name="Woyke T."/>
            <person name="Hallam S.J."/>
            <person name="Tyson G.W."/>
            <person name="Wegener G."/>
            <person name="Boetius A."/>
            <person name="Orphan V."/>
        </authorList>
    </citation>
    <scope>NUCLEOTIDE SEQUENCE</scope>
</reference>
<evidence type="ECO:0000313" key="1">
    <source>
        <dbReference type="EMBL" id="QNO50442.1"/>
    </source>
</evidence>